<keyword evidence="3" id="KW-1185">Reference proteome</keyword>
<evidence type="ECO:0000313" key="3">
    <source>
        <dbReference type="Proteomes" id="UP001066276"/>
    </source>
</evidence>
<evidence type="ECO:0000256" key="1">
    <source>
        <dbReference type="ARBA" id="ARBA00023235"/>
    </source>
</evidence>
<dbReference type="Proteomes" id="UP001066276">
    <property type="component" value="Chromosome 7"/>
</dbReference>
<dbReference type="Gene3D" id="3.30.70.580">
    <property type="entry name" value="Pseudouridine synthase I, catalytic domain, N-terminal subdomain"/>
    <property type="match status" value="1"/>
</dbReference>
<dbReference type="GO" id="GO:1990481">
    <property type="term" value="P:mRNA pseudouridine synthesis"/>
    <property type="evidence" value="ECO:0007669"/>
    <property type="project" value="TreeGrafter"/>
</dbReference>
<dbReference type="GO" id="GO:0005634">
    <property type="term" value="C:nucleus"/>
    <property type="evidence" value="ECO:0007669"/>
    <property type="project" value="TreeGrafter"/>
</dbReference>
<dbReference type="GO" id="GO:0009982">
    <property type="term" value="F:pseudouridine synthase activity"/>
    <property type="evidence" value="ECO:0007669"/>
    <property type="project" value="InterPro"/>
</dbReference>
<dbReference type="FunFam" id="3.30.70.580:FF:000007">
    <property type="entry name" value="tRNA pseudouridine synthase"/>
    <property type="match status" value="1"/>
</dbReference>
<evidence type="ECO:0000313" key="2">
    <source>
        <dbReference type="EMBL" id="KAJ1126208.1"/>
    </source>
</evidence>
<dbReference type="SUPFAM" id="SSF55120">
    <property type="entry name" value="Pseudouridine synthase"/>
    <property type="match status" value="1"/>
</dbReference>
<evidence type="ECO:0008006" key="4">
    <source>
        <dbReference type="Google" id="ProtNLM"/>
    </source>
</evidence>
<comment type="caution">
    <text evidence="2">The sequence shown here is derived from an EMBL/GenBank/DDBJ whole genome shotgun (WGS) entry which is preliminary data.</text>
</comment>
<keyword evidence="1" id="KW-0413">Isomerase</keyword>
<dbReference type="EMBL" id="JANPWB010000011">
    <property type="protein sequence ID" value="KAJ1126208.1"/>
    <property type="molecule type" value="Genomic_DNA"/>
</dbReference>
<reference evidence="2" key="1">
    <citation type="journal article" date="2022" name="bioRxiv">
        <title>Sequencing and chromosome-scale assembly of the giantPleurodeles waltlgenome.</title>
        <authorList>
            <person name="Brown T."/>
            <person name="Elewa A."/>
            <person name="Iarovenko S."/>
            <person name="Subramanian E."/>
            <person name="Araus A.J."/>
            <person name="Petzold A."/>
            <person name="Susuki M."/>
            <person name="Suzuki K.-i.T."/>
            <person name="Hayashi T."/>
            <person name="Toyoda A."/>
            <person name="Oliveira C."/>
            <person name="Osipova E."/>
            <person name="Leigh N.D."/>
            <person name="Simon A."/>
            <person name="Yun M.H."/>
        </authorList>
    </citation>
    <scope>NUCLEOTIDE SEQUENCE</scope>
    <source>
        <strain evidence="2">20211129_DDA</strain>
        <tissue evidence="2">Liver</tissue>
    </source>
</reference>
<dbReference type="GO" id="GO:0031119">
    <property type="term" value="P:tRNA pseudouridine synthesis"/>
    <property type="evidence" value="ECO:0007669"/>
    <property type="project" value="TreeGrafter"/>
</dbReference>
<dbReference type="InterPro" id="IPR020103">
    <property type="entry name" value="PsdUridine_synth_cat_dom_sf"/>
</dbReference>
<gene>
    <name evidence="2" type="ORF">NDU88_004616</name>
</gene>
<sequence>MAGGSLDEEECERLMTRVEDLERKKLQQQLAVHPTAKGRKWVQRPFDFNTHGRRHVALRIAYLGWGYQAFASQGNTSNTVEEKLFEALSKTRLVESRQTASHHRCGRTDKGVSAFGQVISLDHCSAVSDGKGVTPCKGAQKTDQNITEIRYPHILNRVLPTDIRVLTWAPVETDFSARFRCLQQT</sequence>
<dbReference type="InterPro" id="IPR001406">
    <property type="entry name" value="PsdUridine_synth_TruA"/>
</dbReference>
<dbReference type="PANTHER" id="PTHR11142">
    <property type="entry name" value="PSEUDOURIDYLATE SYNTHASE"/>
    <property type="match status" value="1"/>
</dbReference>
<proteinExistence type="predicted"/>
<dbReference type="AlphaFoldDB" id="A0AAV7PKC2"/>
<protein>
    <recommendedName>
        <fullName evidence="4">Pseudouridylate synthase 3</fullName>
    </recommendedName>
</protein>
<accession>A0AAV7PKC2</accession>
<dbReference type="PANTHER" id="PTHR11142:SF5">
    <property type="entry name" value="TRNA PSEUDOURIDINE(38_39) SYNTHASE"/>
    <property type="match status" value="1"/>
</dbReference>
<dbReference type="InterPro" id="IPR020094">
    <property type="entry name" value="TruA/RsuA/RluB/E/F_N"/>
</dbReference>
<organism evidence="2 3">
    <name type="scientific">Pleurodeles waltl</name>
    <name type="common">Iberian ribbed newt</name>
    <dbReference type="NCBI Taxonomy" id="8319"/>
    <lineage>
        <taxon>Eukaryota</taxon>
        <taxon>Metazoa</taxon>
        <taxon>Chordata</taxon>
        <taxon>Craniata</taxon>
        <taxon>Vertebrata</taxon>
        <taxon>Euteleostomi</taxon>
        <taxon>Amphibia</taxon>
        <taxon>Batrachia</taxon>
        <taxon>Caudata</taxon>
        <taxon>Salamandroidea</taxon>
        <taxon>Salamandridae</taxon>
        <taxon>Pleurodelinae</taxon>
        <taxon>Pleurodeles</taxon>
    </lineage>
</organism>
<dbReference type="GO" id="GO:0005737">
    <property type="term" value="C:cytoplasm"/>
    <property type="evidence" value="ECO:0007669"/>
    <property type="project" value="TreeGrafter"/>
</dbReference>
<name>A0AAV7PKC2_PLEWA</name>
<dbReference type="GO" id="GO:0003723">
    <property type="term" value="F:RNA binding"/>
    <property type="evidence" value="ECO:0007669"/>
    <property type="project" value="InterPro"/>
</dbReference>